<name>A0A6J4VNK9_9BACT</name>
<gene>
    <name evidence="1" type="ORF">AVDCRST_MAG59-4394</name>
</gene>
<reference evidence="1" key="1">
    <citation type="submission" date="2020-02" db="EMBL/GenBank/DDBJ databases">
        <authorList>
            <person name="Meier V. D."/>
        </authorList>
    </citation>
    <scope>NUCLEOTIDE SEQUENCE</scope>
    <source>
        <strain evidence="1">AVDCRST_MAG59</strain>
    </source>
</reference>
<dbReference type="EMBL" id="CADCWF010000326">
    <property type="protein sequence ID" value="CAA9578663.1"/>
    <property type="molecule type" value="Genomic_DNA"/>
</dbReference>
<proteinExistence type="predicted"/>
<dbReference type="SUPFAM" id="SSF52402">
    <property type="entry name" value="Adenine nucleotide alpha hydrolases-like"/>
    <property type="match status" value="1"/>
</dbReference>
<organism evidence="1">
    <name type="scientific">uncultured Thermomicrobiales bacterium</name>
    <dbReference type="NCBI Taxonomy" id="1645740"/>
    <lineage>
        <taxon>Bacteria</taxon>
        <taxon>Pseudomonadati</taxon>
        <taxon>Thermomicrobiota</taxon>
        <taxon>Thermomicrobia</taxon>
        <taxon>Thermomicrobiales</taxon>
        <taxon>environmental samples</taxon>
    </lineage>
</organism>
<sequence>MTTVLVESSPPSPAALSKFDDLTEVVRSFGSVLVAYSGGVDSTLLLRVCHDVLGPRAVAASGLSQTYADEELAEAK</sequence>
<dbReference type="AlphaFoldDB" id="A0A6J4VNK9"/>
<evidence type="ECO:0008006" key="2">
    <source>
        <dbReference type="Google" id="ProtNLM"/>
    </source>
</evidence>
<dbReference type="Gene3D" id="3.40.50.620">
    <property type="entry name" value="HUPs"/>
    <property type="match status" value="1"/>
</dbReference>
<accession>A0A6J4VNK9</accession>
<evidence type="ECO:0000313" key="1">
    <source>
        <dbReference type="EMBL" id="CAA9578663.1"/>
    </source>
</evidence>
<dbReference type="InterPro" id="IPR014729">
    <property type="entry name" value="Rossmann-like_a/b/a_fold"/>
</dbReference>
<protein>
    <recommendedName>
        <fullName evidence="2">TIGR00268 family protein</fullName>
    </recommendedName>
</protein>